<dbReference type="AlphaFoldDB" id="A0A371BAA7"/>
<dbReference type="Proteomes" id="UP000263993">
    <property type="component" value="Unassembled WGS sequence"/>
</dbReference>
<organism evidence="1 2">
    <name type="scientific">Undibacter mobilis</name>
    <dbReference type="NCBI Taxonomy" id="2292256"/>
    <lineage>
        <taxon>Bacteria</taxon>
        <taxon>Pseudomonadati</taxon>
        <taxon>Pseudomonadota</taxon>
        <taxon>Alphaproteobacteria</taxon>
        <taxon>Hyphomicrobiales</taxon>
        <taxon>Nitrobacteraceae</taxon>
        <taxon>Undibacter</taxon>
    </lineage>
</organism>
<name>A0A371BAA7_9BRAD</name>
<gene>
    <name evidence="1" type="ORF">DXH78_08210</name>
</gene>
<keyword evidence="2" id="KW-1185">Reference proteome</keyword>
<reference evidence="2" key="1">
    <citation type="submission" date="2018-08" db="EMBL/GenBank/DDBJ databases">
        <authorList>
            <person name="Kim S.-J."/>
            <person name="Jung G.-Y."/>
        </authorList>
    </citation>
    <scope>NUCLEOTIDE SEQUENCE [LARGE SCALE GENOMIC DNA]</scope>
    <source>
        <strain evidence="2">GY_H</strain>
    </source>
</reference>
<comment type="caution">
    <text evidence="1">The sequence shown here is derived from an EMBL/GenBank/DDBJ whole genome shotgun (WGS) entry which is preliminary data.</text>
</comment>
<dbReference type="EMBL" id="QRGO01000001">
    <property type="protein sequence ID" value="RDV04549.1"/>
    <property type="molecule type" value="Genomic_DNA"/>
</dbReference>
<accession>A0A371BAA7</accession>
<proteinExistence type="predicted"/>
<dbReference type="OrthoDB" id="8448865at2"/>
<sequence>MSRSNPDAQTFADLASDVSARCLEAVESGRFDDVPSEALGQVFASVVQLFAAKAQAGESVLPFGRNSGVTTTDVAIGCTAMLDAVNLALFELGAWQAMSSVGRIRHEEPQLERF</sequence>
<protein>
    <submittedName>
        <fullName evidence="1">Uncharacterized protein</fullName>
    </submittedName>
</protein>
<evidence type="ECO:0000313" key="2">
    <source>
        <dbReference type="Proteomes" id="UP000263993"/>
    </source>
</evidence>
<evidence type="ECO:0000313" key="1">
    <source>
        <dbReference type="EMBL" id="RDV04549.1"/>
    </source>
</evidence>
<dbReference type="RefSeq" id="WP_115516574.1">
    <property type="nucleotide sequence ID" value="NZ_QRGO01000001.1"/>
</dbReference>